<feature type="transmembrane region" description="Helical" evidence="1">
    <location>
        <begin position="179"/>
        <end position="202"/>
    </location>
</feature>
<keyword evidence="3" id="KW-1185">Reference proteome</keyword>
<feature type="transmembrane region" description="Helical" evidence="1">
    <location>
        <begin position="50"/>
        <end position="68"/>
    </location>
</feature>
<evidence type="ECO:0008006" key="4">
    <source>
        <dbReference type="Google" id="ProtNLM"/>
    </source>
</evidence>
<gene>
    <name evidence="2" type="ORF">RI196_01025</name>
</gene>
<sequence length="255" mass="29549">MKHVVLTRKAVLFVLLVCLATFLANSKLEHIDNRFLNMWDLIFDMLYHPYYQLFLFLLFFLFVLSDICDDRPITLYVLLRLNKKSTWLLSKIFLILLISTLYTLVYLCIITLISLLLYGYSIHWSPGSSNLYHGELIGHIQPVTGFILLAIRYVLSIWFLSILYLFVYASADGYRIVKAVSVTVMLLVINHLFAYRFFVSYAPFLYIHNGYLVTLRLNENGFQSAMVLNAAAVSPIVLMLLVLWMRKSKLEFGGS</sequence>
<organism evidence="2 3">
    <name type="scientific">Aeribacillus composti</name>
    <dbReference type="NCBI Taxonomy" id="1868734"/>
    <lineage>
        <taxon>Bacteria</taxon>
        <taxon>Bacillati</taxon>
        <taxon>Bacillota</taxon>
        <taxon>Bacilli</taxon>
        <taxon>Bacillales</taxon>
        <taxon>Bacillaceae</taxon>
        <taxon>Aeribacillus</taxon>
    </lineage>
</organism>
<dbReference type="EMBL" id="CP134501">
    <property type="protein sequence ID" value="WNF33337.1"/>
    <property type="molecule type" value="Genomic_DNA"/>
</dbReference>
<proteinExistence type="predicted"/>
<dbReference type="GeneID" id="301124517"/>
<evidence type="ECO:0000256" key="1">
    <source>
        <dbReference type="SAM" id="Phobius"/>
    </source>
</evidence>
<dbReference type="RefSeq" id="WP_133309187.1">
    <property type="nucleotide sequence ID" value="NZ_CP134501.1"/>
</dbReference>
<accession>A0ABY9WDQ5</accession>
<feature type="transmembrane region" description="Helical" evidence="1">
    <location>
        <begin position="88"/>
        <end position="120"/>
    </location>
</feature>
<feature type="transmembrane region" description="Helical" evidence="1">
    <location>
        <begin position="222"/>
        <end position="245"/>
    </location>
</feature>
<dbReference type="Proteomes" id="UP001303701">
    <property type="component" value="Chromosome"/>
</dbReference>
<reference evidence="2 3" key="1">
    <citation type="submission" date="2023-09" db="EMBL/GenBank/DDBJ databases">
        <title>Different Types of Thermotolerant Ring-Cleaving Dioxygenases derived from Aeribacillus composti HB-1 applied for multiple aromatic hydrocarbons removal.</title>
        <authorList>
            <person name="Cao L."/>
            <person name="Li M."/>
            <person name="Ma T."/>
        </authorList>
    </citation>
    <scope>NUCLEOTIDE SEQUENCE [LARGE SCALE GENOMIC DNA]</scope>
    <source>
        <strain evidence="2 3">HB-1</strain>
    </source>
</reference>
<keyword evidence="1" id="KW-0812">Transmembrane</keyword>
<keyword evidence="1" id="KW-0472">Membrane</keyword>
<name>A0ABY9WDQ5_9BACI</name>
<keyword evidence="1" id="KW-1133">Transmembrane helix</keyword>
<feature type="transmembrane region" description="Helical" evidence="1">
    <location>
        <begin position="140"/>
        <end position="167"/>
    </location>
</feature>
<evidence type="ECO:0000313" key="3">
    <source>
        <dbReference type="Proteomes" id="UP001303701"/>
    </source>
</evidence>
<protein>
    <recommendedName>
        <fullName evidence="4">ABC-2 type transport system permease protein</fullName>
    </recommendedName>
</protein>
<evidence type="ECO:0000313" key="2">
    <source>
        <dbReference type="EMBL" id="WNF33337.1"/>
    </source>
</evidence>